<accession>A0ACC3BXW0</accession>
<organism evidence="1 2">
    <name type="scientific">Pyropia yezoensis</name>
    <name type="common">Susabi-nori</name>
    <name type="synonym">Porphyra yezoensis</name>
    <dbReference type="NCBI Taxonomy" id="2788"/>
    <lineage>
        <taxon>Eukaryota</taxon>
        <taxon>Rhodophyta</taxon>
        <taxon>Bangiophyceae</taxon>
        <taxon>Bangiales</taxon>
        <taxon>Bangiaceae</taxon>
        <taxon>Pyropia</taxon>
    </lineage>
</organism>
<keyword evidence="2" id="KW-1185">Reference proteome</keyword>
<dbReference type="EMBL" id="CM020618">
    <property type="protein sequence ID" value="KAK1862703.1"/>
    <property type="molecule type" value="Genomic_DNA"/>
</dbReference>
<evidence type="ECO:0000313" key="1">
    <source>
        <dbReference type="EMBL" id="KAK1862703.1"/>
    </source>
</evidence>
<gene>
    <name evidence="1" type="ORF">I4F81_005270</name>
</gene>
<evidence type="ECO:0000313" key="2">
    <source>
        <dbReference type="Proteomes" id="UP000798662"/>
    </source>
</evidence>
<proteinExistence type="predicted"/>
<reference evidence="1" key="1">
    <citation type="submission" date="2019-11" db="EMBL/GenBank/DDBJ databases">
        <title>Nori genome reveals adaptations in red seaweeds to the harsh intertidal environment.</title>
        <authorList>
            <person name="Wang D."/>
            <person name="Mao Y."/>
        </authorList>
    </citation>
    <scope>NUCLEOTIDE SEQUENCE</scope>
    <source>
        <tissue evidence="1">Gametophyte</tissue>
    </source>
</reference>
<dbReference type="Proteomes" id="UP000798662">
    <property type="component" value="Chromosome 1"/>
</dbReference>
<sequence length="469" mass="50197">MAGGASGKASPDAGITSVVDRSGPSAAGGGSPAQATTMSDAEMGVEAGIGAVDAEADIGIAAVASANSDDVAGDSAEEGYPLPSFQHPHPTSPSGFPKFVWHDYAADYGEGVLRHVPVCEIRKAEHIRAISDGHVARYASSFRVRGYNTLLGIVTVCLDPTGARKWLIVDGGHRLAAMKVLLEEDHPRAQSEVIARVIQRSDATPMSELDAVKVSWFINCLLMAGRDLAMAERASSPNMTLDSEVASNAVVDPDGASAADMPPEPVRTPNFALDFRHGNSQEVELSHVRISLHPARPVYDDIVERFCTSFRDRGYTPLLGSVSVCRDPTGEAQWLLIDGGHRLAAMKVLLEEMHSNALSGMSARVYSRSDGTTMTEVDALQLGIYLNRARRQRPNNHELAVNIIELSIRHGGPSDMSSVYAAWRRNGTSSAGRRAYATRDSSSGRWVLVDGSHRLAALQGLDPNGDERH</sequence>
<name>A0ACC3BXW0_PYRYE</name>
<protein>
    <submittedName>
        <fullName evidence="1">Uncharacterized protein</fullName>
    </submittedName>
</protein>
<comment type="caution">
    <text evidence="1">The sequence shown here is derived from an EMBL/GenBank/DDBJ whole genome shotgun (WGS) entry which is preliminary data.</text>
</comment>